<protein>
    <submittedName>
        <fullName evidence="3">CMP/dCMP-type deaminase domain-containing protein</fullName>
    </submittedName>
</protein>
<name>A0A9P1GBP2_9DINO</name>
<reference evidence="2" key="2">
    <citation type="submission" date="2024-04" db="EMBL/GenBank/DDBJ databases">
        <authorList>
            <person name="Chen Y."/>
            <person name="Shah S."/>
            <person name="Dougan E. K."/>
            <person name="Thang M."/>
            <person name="Chan C."/>
        </authorList>
    </citation>
    <scope>NUCLEOTIDE SEQUENCE [LARGE SCALE GENOMIC DNA]</scope>
</reference>
<dbReference type="Proteomes" id="UP001152797">
    <property type="component" value="Unassembled WGS sequence"/>
</dbReference>
<dbReference type="EMBL" id="CAMXCT010003431">
    <property type="protein sequence ID" value="CAI4004407.1"/>
    <property type="molecule type" value="Genomic_DNA"/>
</dbReference>
<keyword evidence="4" id="KW-1185">Reference proteome</keyword>
<accession>A0A9P1GBP2</accession>
<dbReference type="EMBL" id="CAMXCT020003431">
    <property type="protein sequence ID" value="CAL1157782.1"/>
    <property type="molecule type" value="Genomic_DNA"/>
</dbReference>
<proteinExistence type="predicted"/>
<evidence type="ECO:0000313" key="3">
    <source>
        <dbReference type="EMBL" id="CAL4791719.1"/>
    </source>
</evidence>
<dbReference type="OrthoDB" id="10360359at2759"/>
<reference evidence="1" key="1">
    <citation type="submission" date="2022-10" db="EMBL/GenBank/DDBJ databases">
        <authorList>
            <person name="Chen Y."/>
            <person name="Dougan E. K."/>
            <person name="Chan C."/>
            <person name="Rhodes N."/>
            <person name="Thang M."/>
        </authorList>
    </citation>
    <scope>NUCLEOTIDE SEQUENCE</scope>
</reference>
<organism evidence="1">
    <name type="scientific">Cladocopium goreaui</name>
    <dbReference type="NCBI Taxonomy" id="2562237"/>
    <lineage>
        <taxon>Eukaryota</taxon>
        <taxon>Sar</taxon>
        <taxon>Alveolata</taxon>
        <taxon>Dinophyceae</taxon>
        <taxon>Suessiales</taxon>
        <taxon>Symbiodiniaceae</taxon>
        <taxon>Cladocopium</taxon>
    </lineage>
</organism>
<feature type="non-terminal residue" evidence="1">
    <location>
        <position position="227"/>
    </location>
</feature>
<dbReference type="AlphaFoldDB" id="A0A9P1GBP2"/>
<gene>
    <name evidence="1" type="ORF">C1SCF055_LOCUS30193</name>
</gene>
<evidence type="ECO:0000313" key="4">
    <source>
        <dbReference type="Proteomes" id="UP001152797"/>
    </source>
</evidence>
<evidence type="ECO:0000313" key="2">
    <source>
        <dbReference type="EMBL" id="CAL1157782.1"/>
    </source>
</evidence>
<evidence type="ECO:0000313" key="1">
    <source>
        <dbReference type="EMBL" id="CAI4004407.1"/>
    </source>
</evidence>
<comment type="caution">
    <text evidence="1">The sequence shown here is derived from an EMBL/GenBank/DDBJ whole genome shotgun (WGS) entry which is preliminary data.</text>
</comment>
<dbReference type="EMBL" id="CAMXCT030003431">
    <property type="protein sequence ID" value="CAL4791719.1"/>
    <property type="molecule type" value="Genomic_DNA"/>
</dbReference>
<sequence>MQLRAALKSEVQKRMSSFDAQALANISDSVPDMSEELLERVEPALDEFVYGMPQKLSDWNGPHFVKVLTSVGVDNFGVAGTQRILSKMGITEPNQDFQQRALLRIQQAEEDGDVRKETWGLVHKRVLCYGEWELTTNGHPLRGTLLRENGIRVGHAAPPAWLRAFPTPINSVIGRDLCGEFQLSAGIAIILDTAQGDIVGEVMIFSTSTPCCSCLALLRQMQLRFPG</sequence>